<evidence type="ECO:0000313" key="1">
    <source>
        <dbReference type="EMBL" id="MBZ4036706.1"/>
    </source>
</evidence>
<name>A0A9X1HD96_9FLAO</name>
<keyword evidence="2" id="KW-1185">Reference proteome</keyword>
<dbReference type="RefSeq" id="WP_223708835.1">
    <property type="nucleotide sequence ID" value="NZ_JAINUY010000006.1"/>
</dbReference>
<proteinExistence type="predicted"/>
<reference evidence="1 2" key="1">
    <citation type="journal article" date="2023" name="Antonie Van Leeuwenhoek">
        <title>Flavobacterium potami sp. nov., a multi-metal resistance genes harbouring bacterium isolated from shallow river silt.</title>
        <authorList>
            <person name="Li S."/>
            <person name="Mao S."/>
            <person name="Mu W."/>
            <person name="Guo B."/>
            <person name="Li C."/>
            <person name="Zhu Q."/>
            <person name="Hou X."/>
            <person name="Zhao Y."/>
            <person name="Wei S."/>
            <person name="Liu H."/>
            <person name="Liu A."/>
        </authorList>
    </citation>
    <scope>NUCLEOTIDE SEQUENCE [LARGE SCALE GENOMIC DNA]</scope>
    <source>
        <strain evidence="1 2">17A</strain>
    </source>
</reference>
<dbReference type="EMBL" id="JAINUY010000006">
    <property type="protein sequence ID" value="MBZ4036706.1"/>
    <property type="molecule type" value="Genomic_DNA"/>
</dbReference>
<gene>
    <name evidence="1" type="ORF">K6T82_18190</name>
</gene>
<accession>A0A9X1HD96</accession>
<sequence>MEKSKRHHYVPKFFIKKFTDKDGLLYVYNKNENRILRIKQSPKAIFFELNRNTLNLGGEEFDNLENLYAELDSAIAKNLENILKLDNITPEDIAGIGMLASMLKWRTLGKDEEFNEIKNVLTAEDLSINISIKGDGNTNDKKALEHIYNSEIFRETKRVLLPILPLLDGSKLADIHNNSFINTNGTFPALLGDSPLIERSNKDFRVLENFILPLSSDSTFIYKTNCRKQITNPMFWIQRDLAVLHLAEKFVACSDRDHLERIIEIYRICKENNTEQQIMKFIFDMID</sequence>
<dbReference type="Pfam" id="PF14022">
    <property type="entry name" value="DUF4238"/>
    <property type="match status" value="1"/>
</dbReference>
<dbReference type="InterPro" id="IPR025332">
    <property type="entry name" value="DUF4238"/>
</dbReference>
<dbReference type="AlphaFoldDB" id="A0A9X1HD96"/>
<protein>
    <submittedName>
        <fullName evidence="1">DUF4238 domain-containing protein</fullName>
    </submittedName>
</protein>
<dbReference type="Proteomes" id="UP001139366">
    <property type="component" value="Unassembled WGS sequence"/>
</dbReference>
<organism evidence="1 2">
    <name type="scientific">Flavobacterium potami</name>
    <dbReference type="NCBI Taxonomy" id="2872310"/>
    <lineage>
        <taxon>Bacteria</taxon>
        <taxon>Pseudomonadati</taxon>
        <taxon>Bacteroidota</taxon>
        <taxon>Flavobacteriia</taxon>
        <taxon>Flavobacteriales</taxon>
        <taxon>Flavobacteriaceae</taxon>
        <taxon>Flavobacterium</taxon>
    </lineage>
</organism>
<evidence type="ECO:0000313" key="2">
    <source>
        <dbReference type="Proteomes" id="UP001139366"/>
    </source>
</evidence>
<comment type="caution">
    <text evidence="1">The sequence shown here is derived from an EMBL/GenBank/DDBJ whole genome shotgun (WGS) entry which is preliminary data.</text>
</comment>